<dbReference type="AlphaFoldDB" id="A0A0C4EEM1"/>
<evidence type="ECO:0000313" key="3">
    <source>
        <dbReference type="EnsemblFungi" id="MAPG_11195T0"/>
    </source>
</evidence>
<dbReference type="Pfam" id="PF07287">
    <property type="entry name" value="AtuA"/>
    <property type="match status" value="1"/>
</dbReference>
<evidence type="ECO:0000313" key="4">
    <source>
        <dbReference type="Proteomes" id="UP000011715"/>
    </source>
</evidence>
<proteinExistence type="predicted"/>
<reference evidence="2" key="3">
    <citation type="submission" date="2011-03" db="EMBL/GenBank/DDBJ databases">
        <title>Annotation of Magnaporthe poae ATCC 64411.</title>
        <authorList>
            <person name="Ma L.-J."/>
            <person name="Dead R."/>
            <person name="Young S.K."/>
            <person name="Zeng Q."/>
            <person name="Gargeya S."/>
            <person name="Fitzgerald M."/>
            <person name="Haas B."/>
            <person name="Abouelleil A."/>
            <person name="Alvarado L."/>
            <person name="Arachchi H.M."/>
            <person name="Berlin A."/>
            <person name="Brown A."/>
            <person name="Chapman S.B."/>
            <person name="Chen Z."/>
            <person name="Dunbar C."/>
            <person name="Freedman E."/>
            <person name="Gearin G."/>
            <person name="Gellesch M."/>
            <person name="Goldberg J."/>
            <person name="Griggs A."/>
            <person name="Gujja S."/>
            <person name="Heiman D."/>
            <person name="Howarth C."/>
            <person name="Larson L."/>
            <person name="Lui A."/>
            <person name="MacDonald P.J.P."/>
            <person name="Mehta T."/>
            <person name="Montmayeur A."/>
            <person name="Murphy C."/>
            <person name="Neiman D."/>
            <person name="Pearson M."/>
            <person name="Priest M."/>
            <person name="Roberts A."/>
            <person name="Saif S."/>
            <person name="Shea T."/>
            <person name="Shenoy N."/>
            <person name="Sisk P."/>
            <person name="Stolte C."/>
            <person name="Sykes S."/>
            <person name="Yandava C."/>
            <person name="Wortman J."/>
            <person name="Nusbaum C."/>
            <person name="Birren B."/>
        </authorList>
    </citation>
    <scope>NUCLEOTIDE SEQUENCE</scope>
    <source>
        <strain evidence="2">ATCC 64411</strain>
    </source>
</reference>
<name>A0A0C4EEM1_MAGP6</name>
<sequence>MVTTALALHELVLHPIIRSTPATTRNLISGLECGVQPSLTCLGSIHGHHYPDFGEEPKDRIKYHKASLQWFCSPSLTTDGISGCQNVRVMSSPPRPRRPVRIANVSGATGDGPLALHRVVREGPVDVVTADYLAEANLCKPSIRESHPSAP</sequence>
<evidence type="ECO:0000313" key="2">
    <source>
        <dbReference type="EMBL" id="KLU92249.1"/>
    </source>
</evidence>
<dbReference type="OrthoDB" id="10265871at2759"/>
<evidence type="ECO:0000259" key="1">
    <source>
        <dbReference type="Pfam" id="PF07287"/>
    </source>
</evidence>
<dbReference type="eggNOG" id="ENOG502RVEM">
    <property type="taxonomic scope" value="Eukaryota"/>
</dbReference>
<protein>
    <recommendedName>
        <fullName evidence="1">Acyclic terpene utilisation N-terminal domain-containing protein</fullName>
    </recommendedName>
</protein>
<reference evidence="4" key="2">
    <citation type="submission" date="2010-05" db="EMBL/GenBank/DDBJ databases">
        <title>The genome sequence of Magnaporthe poae strain ATCC 64411.</title>
        <authorList>
            <person name="Ma L.-J."/>
            <person name="Dead R."/>
            <person name="Young S."/>
            <person name="Zeng Q."/>
            <person name="Koehrsen M."/>
            <person name="Alvarado L."/>
            <person name="Berlin A."/>
            <person name="Chapman S.B."/>
            <person name="Chen Z."/>
            <person name="Freedman E."/>
            <person name="Gellesch M."/>
            <person name="Goldberg J."/>
            <person name="Griggs A."/>
            <person name="Gujja S."/>
            <person name="Heilman E.R."/>
            <person name="Heiman D."/>
            <person name="Hepburn T."/>
            <person name="Howarth C."/>
            <person name="Jen D."/>
            <person name="Larson L."/>
            <person name="Mehta T."/>
            <person name="Neiman D."/>
            <person name="Pearson M."/>
            <person name="Roberts A."/>
            <person name="Saif S."/>
            <person name="Shea T."/>
            <person name="Shenoy N."/>
            <person name="Sisk P."/>
            <person name="Stolte C."/>
            <person name="Sykes S."/>
            <person name="Walk T."/>
            <person name="White J."/>
            <person name="Yandava C."/>
            <person name="Haas B."/>
            <person name="Nusbaum C."/>
            <person name="Birren B."/>
        </authorList>
    </citation>
    <scope>NUCLEOTIDE SEQUENCE [LARGE SCALE GENOMIC DNA]</scope>
    <source>
        <strain evidence="4">ATCC 64411 / 73-15</strain>
    </source>
</reference>
<dbReference type="EMBL" id="GL876979">
    <property type="protein sequence ID" value="KLU92249.1"/>
    <property type="molecule type" value="Genomic_DNA"/>
</dbReference>
<dbReference type="InterPro" id="IPR010839">
    <property type="entry name" value="AtuA_N"/>
</dbReference>
<reference evidence="3" key="5">
    <citation type="submission" date="2015-06" db="UniProtKB">
        <authorList>
            <consortium name="EnsemblFungi"/>
        </authorList>
    </citation>
    <scope>IDENTIFICATION</scope>
    <source>
        <strain evidence="3">ATCC 64411</strain>
    </source>
</reference>
<feature type="domain" description="Acyclic terpene utilisation N-terminal" evidence="1">
    <location>
        <begin position="100"/>
        <end position="140"/>
    </location>
</feature>
<reference evidence="2" key="1">
    <citation type="submission" date="2010-05" db="EMBL/GenBank/DDBJ databases">
        <title>The Genome Sequence of Magnaporthe poae strain ATCC 64411.</title>
        <authorList>
            <consortium name="The Broad Institute Genome Sequencing Platform"/>
            <consortium name="Broad Institute Genome Sequencing Center for Infectious Disease"/>
            <person name="Ma L.-J."/>
            <person name="Dead R."/>
            <person name="Young S."/>
            <person name="Zeng Q."/>
            <person name="Koehrsen M."/>
            <person name="Alvarado L."/>
            <person name="Berlin A."/>
            <person name="Chapman S.B."/>
            <person name="Chen Z."/>
            <person name="Freedman E."/>
            <person name="Gellesch M."/>
            <person name="Goldberg J."/>
            <person name="Griggs A."/>
            <person name="Gujja S."/>
            <person name="Heilman E.R."/>
            <person name="Heiman D."/>
            <person name="Hepburn T."/>
            <person name="Howarth C."/>
            <person name="Jen D."/>
            <person name="Larson L."/>
            <person name="Mehta T."/>
            <person name="Neiman D."/>
            <person name="Pearson M."/>
            <person name="Roberts A."/>
            <person name="Saif S."/>
            <person name="Shea T."/>
            <person name="Shenoy N."/>
            <person name="Sisk P."/>
            <person name="Stolte C."/>
            <person name="Sykes S."/>
            <person name="Walk T."/>
            <person name="White J."/>
            <person name="Yandava C."/>
            <person name="Haas B."/>
            <person name="Nusbaum C."/>
            <person name="Birren B."/>
        </authorList>
    </citation>
    <scope>NUCLEOTIDE SEQUENCE</scope>
    <source>
        <strain evidence="2">ATCC 64411</strain>
    </source>
</reference>
<reference evidence="3" key="4">
    <citation type="journal article" date="2015" name="G3 (Bethesda)">
        <title>Genome sequences of three phytopathogenic species of the Magnaporthaceae family of fungi.</title>
        <authorList>
            <person name="Okagaki L.H."/>
            <person name="Nunes C.C."/>
            <person name="Sailsbery J."/>
            <person name="Clay B."/>
            <person name="Brown D."/>
            <person name="John T."/>
            <person name="Oh Y."/>
            <person name="Young N."/>
            <person name="Fitzgerald M."/>
            <person name="Haas B.J."/>
            <person name="Zeng Q."/>
            <person name="Young S."/>
            <person name="Adiconis X."/>
            <person name="Fan L."/>
            <person name="Levin J.Z."/>
            <person name="Mitchell T.K."/>
            <person name="Okubara P.A."/>
            <person name="Farman M.L."/>
            <person name="Kohn L.M."/>
            <person name="Birren B."/>
            <person name="Ma L.-J."/>
            <person name="Dean R.A."/>
        </authorList>
    </citation>
    <scope>NUCLEOTIDE SEQUENCE</scope>
    <source>
        <strain evidence="3">ATCC 64411 / 73-15</strain>
    </source>
</reference>
<dbReference type="VEuPathDB" id="FungiDB:MAPG_11195"/>
<dbReference type="STRING" id="644358.A0A0C4EEM1"/>
<organism evidence="3 4">
    <name type="scientific">Magnaporthiopsis poae (strain ATCC 64411 / 73-15)</name>
    <name type="common">Kentucky bluegrass fungus</name>
    <name type="synonym">Magnaporthe poae</name>
    <dbReference type="NCBI Taxonomy" id="644358"/>
    <lineage>
        <taxon>Eukaryota</taxon>
        <taxon>Fungi</taxon>
        <taxon>Dikarya</taxon>
        <taxon>Ascomycota</taxon>
        <taxon>Pezizomycotina</taxon>
        <taxon>Sordariomycetes</taxon>
        <taxon>Sordariomycetidae</taxon>
        <taxon>Magnaporthales</taxon>
        <taxon>Magnaporthaceae</taxon>
        <taxon>Magnaporthiopsis</taxon>
    </lineage>
</organism>
<accession>A0A0C4EEM1</accession>
<keyword evidence="4" id="KW-1185">Reference proteome</keyword>
<dbReference type="EnsemblFungi" id="MAPG_11195T0">
    <property type="protein sequence ID" value="MAPG_11195T0"/>
    <property type="gene ID" value="MAPG_11195"/>
</dbReference>
<dbReference type="Proteomes" id="UP000011715">
    <property type="component" value="Unassembled WGS sequence"/>
</dbReference>
<gene>
    <name evidence="2" type="ORF">MAPG_11195</name>
</gene>
<dbReference type="EMBL" id="ADBL01002752">
    <property type="status" value="NOT_ANNOTATED_CDS"/>
    <property type="molecule type" value="Genomic_DNA"/>
</dbReference>